<dbReference type="Proteomes" id="UP001054889">
    <property type="component" value="Unassembled WGS sequence"/>
</dbReference>
<feature type="domain" description="RRM" evidence="5">
    <location>
        <begin position="153"/>
        <end position="231"/>
    </location>
</feature>
<dbReference type="SMART" id="SM00356">
    <property type="entry name" value="ZnF_C3H1"/>
    <property type="match status" value="2"/>
</dbReference>
<evidence type="ECO:0000313" key="7">
    <source>
        <dbReference type="EMBL" id="GJM97116.1"/>
    </source>
</evidence>
<dbReference type="CDD" id="cd12411">
    <property type="entry name" value="RRM_ist3_like"/>
    <property type="match status" value="1"/>
</dbReference>
<dbReference type="InterPro" id="IPR035979">
    <property type="entry name" value="RBD_domain_sf"/>
</dbReference>
<evidence type="ECO:0000256" key="1">
    <source>
        <dbReference type="ARBA" id="ARBA00022884"/>
    </source>
</evidence>
<accession>A0AAV5CGD7</accession>
<evidence type="ECO:0000256" key="2">
    <source>
        <dbReference type="PROSITE-ProRule" id="PRU00176"/>
    </source>
</evidence>
<evidence type="ECO:0000259" key="6">
    <source>
        <dbReference type="PROSITE" id="PS50103"/>
    </source>
</evidence>
<sequence>METGGAEEEQNAGGLEGRKRVVERGGRGWWALKGREEEMPFDGMKGLGENAKGISIGEVDGGQGGGEGGAQGQRGCGLGARRREPGVRRKGGRPTGESQNARDIAHASPPAAAQSEAMNPLTQVKQTQIINQKEALLGLGEDASWHARFKDSAYVFVGGIPYDLTEGDLLAVFAQYGEVVDVNLVRDKGTGKSKGFAFLAYEDQRSTVLAVDNLNGAKVLGRIIKVDHVSKYKKKEEEDEEEMQKKREERGVCYAFQKGECNRGASCRFSHDEQRNANTGWGSKEESGARWEHDKHRGPPKSHKKFPSGAPEEEDEEQRQKKREARGVCYAFQKGECNRGASCRFSHDEQRNTKARWSSRDGESSRSEQFRDRDSRNRHNDRSEDHQDRYRHDRSPERSRGERHRNNDRYIHRREERSERHKYDAEHDDKDRKRSSYDKDSERHERRE</sequence>
<proteinExistence type="predicted"/>
<dbReference type="GO" id="GO:0003723">
    <property type="term" value="F:RNA binding"/>
    <property type="evidence" value="ECO:0007669"/>
    <property type="project" value="UniProtKB-UniRule"/>
</dbReference>
<dbReference type="InterPro" id="IPR000571">
    <property type="entry name" value="Znf_CCCH"/>
</dbReference>
<keyword evidence="8" id="KW-1185">Reference proteome</keyword>
<keyword evidence="3" id="KW-0862">Zinc</keyword>
<feature type="zinc finger region" description="C3H1-type" evidence="3">
    <location>
        <begin position="247"/>
        <end position="274"/>
    </location>
</feature>
<dbReference type="Gene3D" id="3.30.70.330">
    <property type="match status" value="1"/>
</dbReference>
<feature type="compositionally biased region" description="Basic and acidic residues" evidence="4">
    <location>
        <begin position="283"/>
        <end position="297"/>
    </location>
</feature>
<keyword evidence="3" id="KW-0863">Zinc-finger</keyword>
<dbReference type="GO" id="GO:0071013">
    <property type="term" value="C:catalytic step 2 spliceosome"/>
    <property type="evidence" value="ECO:0007669"/>
    <property type="project" value="TreeGrafter"/>
</dbReference>
<name>A0AAV5CGD7_ELECO</name>
<feature type="compositionally biased region" description="Basic and acidic residues" evidence="4">
    <location>
        <begin position="16"/>
        <end position="26"/>
    </location>
</feature>
<keyword evidence="1 2" id="KW-0694">RNA-binding</keyword>
<feature type="compositionally biased region" description="Acidic residues" evidence="4">
    <location>
        <begin position="1"/>
        <end position="10"/>
    </location>
</feature>
<dbReference type="FunFam" id="3.30.70.330:FF:000829">
    <property type="entry name" value="Putative U2 auxiliary factor small subunit, Nucleotide-binding alpha-beta plait domain protein"/>
    <property type="match status" value="1"/>
</dbReference>
<gene>
    <name evidence="7" type="primary">ga14018</name>
    <name evidence="7" type="ORF">PR202_ga14018</name>
</gene>
<dbReference type="SMART" id="SM00360">
    <property type="entry name" value="RRM"/>
    <property type="match status" value="1"/>
</dbReference>
<feature type="zinc finger region" description="C3H1-type" evidence="3">
    <location>
        <begin position="323"/>
        <end position="350"/>
    </location>
</feature>
<dbReference type="InterPro" id="IPR000504">
    <property type="entry name" value="RRM_dom"/>
</dbReference>
<comment type="caution">
    <text evidence="7">The sequence shown here is derived from an EMBL/GenBank/DDBJ whole genome shotgun (WGS) entry which is preliminary data.</text>
</comment>
<dbReference type="PROSITE" id="PS50103">
    <property type="entry name" value="ZF_C3H1"/>
    <property type="match status" value="2"/>
</dbReference>
<dbReference type="AlphaFoldDB" id="A0AAV5CGD7"/>
<feature type="region of interest" description="Disordered" evidence="4">
    <location>
        <begin position="52"/>
        <end position="116"/>
    </location>
</feature>
<feature type="region of interest" description="Disordered" evidence="4">
    <location>
        <begin position="272"/>
        <end position="321"/>
    </location>
</feature>
<evidence type="ECO:0000313" key="8">
    <source>
        <dbReference type="Proteomes" id="UP001054889"/>
    </source>
</evidence>
<dbReference type="SUPFAM" id="SSF54928">
    <property type="entry name" value="RNA-binding domain, RBD"/>
    <property type="match status" value="1"/>
</dbReference>
<evidence type="ECO:0000256" key="4">
    <source>
        <dbReference type="SAM" id="MobiDB-lite"/>
    </source>
</evidence>
<keyword evidence="3" id="KW-0479">Metal-binding</keyword>
<reference evidence="7" key="2">
    <citation type="submission" date="2021-12" db="EMBL/GenBank/DDBJ databases">
        <title>Resequencing data analysis of finger millet.</title>
        <authorList>
            <person name="Hatakeyama M."/>
            <person name="Aluri S."/>
            <person name="Balachadran M.T."/>
            <person name="Sivarajan S.R."/>
            <person name="Poveda L."/>
            <person name="Shimizu-Inatsugi R."/>
            <person name="Schlapbach R."/>
            <person name="Sreeman S.M."/>
            <person name="Shimizu K.K."/>
        </authorList>
    </citation>
    <scope>NUCLEOTIDE SEQUENCE</scope>
</reference>
<evidence type="ECO:0000256" key="3">
    <source>
        <dbReference type="PROSITE-ProRule" id="PRU00723"/>
    </source>
</evidence>
<evidence type="ECO:0000259" key="5">
    <source>
        <dbReference type="PROSITE" id="PS50102"/>
    </source>
</evidence>
<dbReference type="Pfam" id="PF00076">
    <property type="entry name" value="RRM_1"/>
    <property type="match status" value="1"/>
</dbReference>
<dbReference type="InterPro" id="IPR012677">
    <property type="entry name" value="Nucleotide-bd_a/b_plait_sf"/>
</dbReference>
<feature type="compositionally biased region" description="Basic and acidic residues" evidence="4">
    <location>
        <begin position="345"/>
        <end position="448"/>
    </location>
</feature>
<feature type="compositionally biased region" description="Gly residues" evidence="4">
    <location>
        <begin position="59"/>
        <end position="78"/>
    </location>
</feature>
<feature type="domain" description="C3H1-type" evidence="6">
    <location>
        <begin position="323"/>
        <end position="350"/>
    </location>
</feature>
<dbReference type="PANTHER" id="PTHR45880:SF1">
    <property type="entry name" value="RNA-BINDING MOTIF PROTEIN, X-LINKED 2"/>
    <property type="match status" value="1"/>
</dbReference>
<dbReference type="EMBL" id="BQKI01000006">
    <property type="protein sequence ID" value="GJM97116.1"/>
    <property type="molecule type" value="Genomic_DNA"/>
</dbReference>
<reference evidence="7" key="1">
    <citation type="journal article" date="2018" name="DNA Res.">
        <title>Multiple hybrid de novo genome assembly of finger millet, an orphan allotetraploid crop.</title>
        <authorList>
            <person name="Hatakeyama M."/>
            <person name="Aluri S."/>
            <person name="Balachadran M.T."/>
            <person name="Sivarajan S.R."/>
            <person name="Patrignani A."/>
            <person name="Gruter S."/>
            <person name="Poveda L."/>
            <person name="Shimizu-Inatsugi R."/>
            <person name="Baeten J."/>
            <person name="Francoijs K.J."/>
            <person name="Nataraja K.N."/>
            <person name="Reddy Y.A.N."/>
            <person name="Phadnis S."/>
            <person name="Ravikumar R.L."/>
            <person name="Schlapbach R."/>
            <person name="Sreeman S.M."/>
            <person name="Shimizu K.K."/>
        </authorList>
    </citation>
    <scope>NUCLEOTIDE SEQUENCE</scope>
</reference>
<dbReference type="GO" id="GO:0005686">
    <property type="term" value="C:U2 snRNP"/>
    <property type="evidence" value="ECO:0007669"/>
    <property type="project" value="TreeGrafter"/>
</dbReference>
<organism evidence="7 8">
    <name type="scientific">Eleusine coracana subsp. coracana</name>
    <dbReference type="NCBI Taxonomy" id="191504"/>
    <lineage>
        <taxon>Eukaryota</taxon>
        <taxon>Viridiplantae</taxon>
        <taxon>Streptophyta</taxon>
        <taxon>Embryophyta</taxon>
        <taxon>Tracheophyta</taxon>
        <taxon>Spermatophyta</taxon>
        <taxon>Magnoliopsida</taxon>
        <taxon>Liliopsida</taxon>
        <taxon>Poales</taxon>
        <taxon>Poaceae</taxon>
        <taxon>PACMAD clade</taxon>
        <taxon>Chloridoideae</taxon>
        <taxon>Cynodonteae</taxon>
        <taxon>Eleusininae</taxon>
        <taxon>Eleusine</taxon>
    </lineage>
</organism>
<dbReference type="Pfam" id="PF00642">
    <property type="entry name" value="zf-CCCH"/>
    <property type="match status" value="2"/>
</dbReference>
<dbReference type="InterPro" id="IPR045844">
    <property type="entry name" value="RRM_Ist3-like"/>
</dbReference>
<protein>
    <submittedName>
        <fullName evidence="7">Uncharacterized protein</fullName>
    </submittedName>
</protein>
<dbReference type="PROSITE" id="PS50102">
    <property type="entry name" value="RRM"/>
    <property type="match status" value="1"/>
</dbReference>
<dbReference type="GO" id="GO:0000398">
    <property type="term" value="P:mRNA splicing, via spliceosome"/>
    <property type="evidence" value="ECO:0007669"/>
    <property type="project" value="InterPro"/>
</dbReference>
<dbReference type="GO" id="GO:0071011">
    <property type="term" value="C:precatalytic spliceosome"/>
    <property type="evidence" value="ECO:0007669"/>
    <property type="project" value="TreeGrafter"/>
</dbReference>
<feature type="domain" description="C3H1-type" evidence="6">
    <location>
        <begin position="247"/>
        <end position="274"/>
    </location>
</feature>
<feature type="region of interest" description="Disordered" evidence="4">
    <location>
        <begin position="1"/>
        <end position="28"/>
    </location>
</feature>
<feature type="region of interest" description="Disordered" evidence="4">
    <location>
        <begin position="340"/>
        <end position="448"/>
    </location>
</feature>
<dbReference type="InterPro" id="IPR051847">
    <property type="entry name" value="RNA_proc/Spliceosome_comp"/>
</dbReference>
<dbReference type="GO" id="GO:0008270">
    <property type="term" value="F:zinc ion binding"/>
    <property type="evidence" value="ECO:0007669"/>
    <property type="project" value="UniProtKB-KW"/>
</dbReference>
<dbReference type="Gene3D" id="3.30.1370.210">
    <property type="match status" value="1"/>
</dbReference>
<dbReference type="PANTHER" id="PTHR45880">
    <property type="entry name" value="RNA-BINDING MOTIF PROTEIN, X-LINKED 2"/>
    <property type="match status" value="1"/>
</dbReference>